<reference evidence="1 2" key="1">
    <citation type="submission" date="2019-05" db="EMBL/GenBank/DDBJ databases">
        <authorList>
            <person name="Schori C."/>
            <person name="Ahrens C."/>
        </authorList>
    </citation>
    <scope>NUCLEOTIDE SEQUENCE [LARGE SCALE GENOMIC DNA]</scope>
    <source>
        <strain evidence="1 2">DSM 10702</strain>
    </source>
</reference>
<dbReference type="RefSeq" id="WP_035761535.1">
    <property type="nucleotide sequence ID" value="NZ_AP019716.1"/>
</dbReference>
<evidence type="ECO:0000313" key="2">
    <source>
        <dbReference type="Proteomes" id="UP000515243"/>
    </source>
</evidence>
<dbReference type="AlphaFoldDB" id="A0AAP9RGG5"/>
<evidence type="ECO:0000313" key="1">
    <source>
        <dbReference type="EMBL" id="QMW91907.1"/>
    </source>
</evidence>
<protein>
    <submittedName>
        <fullName evidence="1">N-acetyltransferase</fullName>
    </submittedName>
</protein>
<gene>
    <name evidence="1" type="ORF">FF104_13270</name>
</gene>
<dbReference type="EMBL" id="CP040626">
    <property type="protein sequence ID" value="QMW91907.1"/>
    <property type="molecule type" value="Genomic_DNA"/>
</dbReference>
<dbReference type="GeneID" id="92945158"/>
<accession>A0AAP9RGG5</accession>
<proteinExistence type="predicted"/>
<dbReference type="Proteomes" id="UP000515243">
    <property type="component" value="Chromosome 1"/>
</dbReference>
<sequence>MTGYNLVSLKEMVEQIGEEKTKTFLSDFYCPQNPDVEKFIRYKALEFSKQNIAPTHLVFTSYKEEIRLIGYFTLTIKNFYVAKNKLSKTLAKRISKFGTYDENIKGYSIPAPLIAQLGKNFKDNLNTLITGDELLKLACDKIKSIQSDIGGKITYLECEDKSKLTDFYESNSFVRFGNRPLDKDEKDDLSGDYLVQMLKYLN</sequence>
<dbReference type="Gene3D" id="3.40.630.30">
    <property type="match status" value="1"/>
</dbReference>
<name>A0AAP9RGG5_CLOBU</name>
<organism evidence="1 2">
    <name type="scientific">Clostridium butyricum</name>
    <dbReference type="NCBI Taxonomy" id="1492"/>
    <lineage>
        <taxon>Bacteria</taxon>
        <taxon>Bacillati</taxon>
        <taxon>Bacillota</taxon>
        <taxon>Clostridia</taxon>
        <taxon>Eubacteriales</taxon>
        <taxon>Clostridiaceae</taxon>
        <taxon>Clostridium</taxon>
    </lineage>
</organism>